<dbReference type="SUPFAM" id="SSF55729">
    <property type="entry name" value="Acyl-CoA N-acyltransferases (Nat)"/>
    <property type="match status" value="1"/>
</dbReference>
<dbReference type="Pfam" id="PF13302">
    <property type="entry name" value="Acetyltransf_3"/>
    <property type="match status" value="1"/>
</dbReference>
<dbReference type="PANTHER" id="PTHR43792">
    <property type="entry name" value="GNAT FAMILY, PUTATIVE (AFU_ORTHOLOGUE AFUA_3G00765)-RELATED-RELATED"/>
    <property type="match status" value="1"/>
</dbReference>
<dbReference type="InterPro" id="IPR051531">
    <property type="entry name" value="N-acetyltransferase"/>
</dbReference>
<dbReference type="KEGG" id="rfs:C1I64_06985"/>
<dbReference type="PANTHER" id="PTHR43792:SF1">
    <property type="entry name" value="N-ACETYLTRANSFERASE DOMAIN-CONTAINING PROTEIN"/>
    <property type="match status" value="1"/>
</dbReference>
<accession>A0A3T0SZV6</accession>
<organism evidence="2 3">
    <name type="scientific">Rathayibacter festucae DSM 15932</name>
    <dbReference type="NCBI Taxonomy" id="1328866"/>
    <lineage>
        <taxon>Bacteria</taxon>
        <taxon>Bacillati</taxon>
        <taxon>Actinomycetota</taxon>
        <taxon>Actinomycetes</taxon>
        <taxon>Micrococcales</taxon>
        <taxon>Microbacteriaceae</taxon>
        <taxon>Rathayibacter</taxon>
    </lineage>
</organism>
<evidence type="ECO:0000313" key="2">
    <source>
        <dbReference type="EMBL" id="AZZ51815.1"/>
    </source>
</evidence>
<dbReference type="AlphaFoldDB" id="A0A3T0SZV6"/>
<gene>
    <name evidence="2" type="ORF">C1I64_06985</name>
</gene>
<dbReference type="Gene3D" id="3.40.630.30">
    <property type="match status" value="1"/>
</dbReference>
<dbReference type="EMBL" id="CP028137">
    <property type="protein sequence ID" value="AZZ51815.1"/>
    <property type="molecule type" value="Genomic_DNA"/>
</dbReference>
<dbReference type="RefSeq" id="WP_127886706.1">
    <property type="nucleotide sequence ID" value="NZ_CP028137.1"/>
</dbReference>
<dbReference type="InterPro" id="IPR016181">
    <property type="entry name" value="Acyl_CoA_acyltransferase"/>
</dbReference>
<sequence length="194" mass="21579">MDGTVDLLTRRLRLRRLTREDEAAVTAYRGDAPASRFLGHGPLAEGQYTSWFEERDAEWELREPGHRRFYGVEVRATAALVGDAVLVRSADGQQGEIGMFLHPATSGLGYSLEAGGALLDVGFGSLGLHRIIGRTAADNRGSVHAMERLGLRREALFLQSERRGETWIDSAVYAILADEWRRKRHAETVFTPSE</sequence>
<proteinExistence type="predicted"/>
<feature type="domain" description="N-acetyltransferase" evidence="1">
    <location>
        <begin position="11"/>
        <end position="152"/>
    </location>
</feature>
<evidence type="ECO:0000313" key="3">
    <source>
        <dbReference type="Proteomes" id="UP000285317"/>
    </source>
</evidence>
<dbReference type="GO" id="GO:0016747">
    <property type="term" value="F:acyltransferase activity, transferring groups other than amino-acyl groups"/>
    <property type="evidence" value="ECO:0007669"/>
    <property type="project" value="InterPro"/>
</dbReference>
<keyword evidence="2" id="KW-0808">Transferase</keyword>
<name>A0A3T0SZV6_9MICO</name>
<reference evidence="2 3" key="1">
    <citation type="submission" date="2018-03" db="EMBL/GenBank/DDBJ databases">
        <title>Bacteriophage NCPPB3778 and a type I-E CRISPR drive the evolution of the US Biological Select Agent, Rathayibacter toxicus.</title>
        <authorList>
            <person name="Davis E.W.II."/>
            <person name="Tabima J.F."/>
            <person name="Weisberg A.J."/>
            <person name="Dantas Lopes L."/>
            <person name="Wiseman M.S."/>
            <person name="Wiseman M.S."/>
            <person name="Pupko T."/>
            <person name="Belcher M.S."/>
            <person name="Sechler A.J."/>
            <person name="Tancos M.A."/>
            <person name="Schroeder B.K."/>
            <person name="Murray T.D."/>
            <person name="Luster D.G."/>
            <person name="Schneider W.L."/>
            <person name="Rogers E."/>
            <person name="Andreote F.D."/>
            <person name="Grunwald N.J."/>
            <person name="Putnam M.L."/>
            <person name="Chang J.H."/>
        </authorList>
    </citation>
    <scope>NUCLEOTIDE SEQUENCE [LARGE SCALE GENOMIC DNA]</scope>
    <source>
        <strain evidence="2 3">DSM 15932</strain>
    </source>
</reference>
<protein>
    <submittedName>
        <fullName evidence="2">GNAT family N-acetyltransferase</fullName>
    </submittedName>
</protein>
<dbReference type="Proteomes" id="UP000285317">
    <property type="component" value="Chromosome"/>
</dbReference>
<dbReference type="InterPro" id="IPR000182">
    <property type="entry name" value="GNAT_dom"/>
</dbReference>
<evidence type="ECO:0000259" key="1">
    <source>
        <dbReference type="Pfam" id="PF13302"/>
    </source>
</evidence>